<dbReference type="SMART" id="SM00327">
    <property type="entry name" value="VWA"/>
    <property type="match status" value="1"/>
</dbReference>
<organism evidence="5 6">
    <name type="scientific">Saccoglossus kowalevskii</name>
    <name type="common">Acorn worm</name>
    <dbReference type="NCBI Taxonomy" id="10224"/>
    <lineage>
        <taxon>Eukaryota</taxon>
        <taxon>Metazoa</taxon>
        <taxon>Hemichordata</taxon>
        <taxon>Enteropneusta</taxon>
        <taxon>Harrimaniidae</taxon>
        <taxon>Saccoglossus</taxon>
    </lineage>
</organism>
<dbReference type="InterPro" id="IPR002035">
    <property type="entry name" value="VWF_A"/>
</dbReference>
<feature type="non-terminal residue" evidence="6">
    <location>
        <position position="646"/>
    </location>
</feature>
<evidence type="ECO:0000256" key="1">
    <source>
        <dbReference type="SAM" id="MobiDB-lite"/>
    </source>
</evidence>
<name>A0ABM0M5Z2_SACKO</name>
<dbReference type="PANTHER" id="PTHR10338:SF108">
    <property type="entry name" value="INTER-ALPHA-TRYPSIN INHIBITOR HEAVY CHAIN H4-LIKE PROTEIN"/>
    <property type="match status" value="1"/>
</dbReference>
<feature type="signal peptide" evidence="2">
    <location>
        <begin position="1"/>
        <end position="22"/>
    </location>
</feature>
<dbReference type="Gene3D" id="3.40.50.410">
    <property type="entry name" value="von Willebrand factor, type A domain"/>
    <property type="match status" value="1"/>
</dbReference>
<dbReference type="GeneID" id="100375519"/>
<dbReference type="PROSITE" id="PS50234">
    <property type="entry name" value="VWFA"/>
    <property type="match status" value="1"/>
</dbReference>
<feature type="domain" description="VIT" evidence="4">
    <location>
        <begin position="40"/>
        <end position="169"/>
    </location>
</feature>
<dbReference type="Pfam" id="PF08487">
    <property type="entry name" value="VIT"/>
    <property type="match status" value="1"/>
</dbReference>
<feature type="chain" id="PRO_5046573924" evidence="2">
    <location>
        <begin position="23"/>
        <end position="646"/>
    </location>
</feature>
<feature type="region of interest" description="Disordered" evidence="1">
    <location>
        <begin position="624"/>
        <end position="646"/>
    </location>
</feature>
<protein>
    <submittedName>
        <fullName evidence="6">Inter-alpha-trypsin inhibitor heavy chain H3-like</fullName>
    </submittedName>
</protein>
<evidence type="ECO:0000313" key="5">
    <source>
        <dbReference type="Proteomes" id="UP000694865"/>
    </source>
</evidence>
<dbReference type="PROSITE" id="PS51468">
    <property type="entry name" value="VIT"/>
    <property type="match status" value="1"/>
</dbReference>
<sequence>MKRTLQMLVMLVSLWACAVCGSGVHIVAPINEHGPQSHLQLQKRKVRDTESMATEITSLNVMSYIASRFANTMVNSKIVNKEMTAREIEFNVQLPDSAFIANFSMELNGTTYVGEVKEKQKAAEAYKKAKKRGHSAGQVSVKPRSTNTFKVSVNVAAGSRLSFTLTYQEMLQRRLGVYEHRISIRPGQIVNRLKIDVYITEPQGLEFIYAPPIVTNVLDSWNIDQSADSPATIDRLSDTRAHVYYYPTRDEQKNQSSEGISGDFVIRYDVSHDLSAGQIQVLNGYFVHYFAPTGLPPVQKNVLFVIDVSGSMDGAKMGQTKEALRVILDDMRSFDRFNILTFSYEVSFWKENMMILATQENILEAKNFVNNLRASGGTNFNGGLVEGVEMLRRVTDDAENTERSAFLVIMLTDGQPTSGETQLTKIQENAKTYIDGQYSLFCLGFGGDVNFKFLQKISLENQGIARRIYEDADGYLQLKGFYDEVATPLLFDVDIQYLGDNVEENSMTQSTFPNYFNGSELVVAGRLVDNDVLQTRITANTADTQLELDAEIDPTVMPSVLVNKHIPEDFIERLWAYLTIKELLKKRVLTVDPEENASLSAKALDLSLKYNFVTPLTSMVVIKPEEPTTNAARGEAEESEDNTANS</sequence>
<dbReference type="SMART" id="SM00609">
    <property type="entry name" value="VIT"/>
    <property type="match status" value="1"/>
</dbReference>
<reference evidence="6" key="1">
    <citation type="submission" date="2025-08" db="UniProtKB">
        <authorList>
            <consortium name="RefSeq"/>
        </authorList>
    </citation>
    <scope>IDENTIFICATION</scope>
    <source>
        <tissue evidence="6">Testes</tissue>
    </source>
</reference>
<evidence type="ECO:0000259" key="3">
    <source>
        <dbReference type="PROSITE" id="PS50234"/>
    </source>
</evidence>
<dbReference type="RefSeq" id="XP_006815433.1">
    <property type="nucleotide sequence ID" value="XM_006815370.1"/>
</dbReference>
<evidence type="ECO:0000259" key="4">
    <source>
        <dbReference type="PROSITE" id="PS51468"/>
    </source>
</evidence>
<dbReference type="Pfam" id="PF00092">
    <property type="entry name" value="VWA"/>
    <property type="match status" value="1"/>
</dbReference>
<dbReference type="InterPro" id="IPR050934">
    <property type="entry name" value="ITIH"/>
</dbReference>
<dbReference type="InterPro" id="IPR036465">
    <property type="entry name" value="vWFA_dom_sf"/>
</dbReference>
<keyword evidence="2" id="KW-0732">Signal</keyword>
<keyword evidence="5" id="KW-1185">Reference proteome</keyword>
<dbReference type="Proteomes" id="UP000694865">
    <property type="component" value="Unplaced"/>
</dbReference>
<dbReference type="InterPro" id="IPR013694">
    <property type="entry name" value="VIT"/>
</dbReference>
<feature type="compositionally biased region" description="Acidic residues" evidence="1">
    <location>
        <begin position="637"/>
        <end position="646"/>
    </location>
</feature>
<evidence type="ECO:0000313" key="6">
    <source>
        <dbReference type="RefSeq" id="XP_006815433.1"/>
    </source>
</evidence>
<gene>
    <name evidence="6" type="primary">LOC100375519</name>
</gene>
<dbReference type="SUPFAM" id="SSF53300">
    <property type="entry name" value="vWA-like"/>
    <property type="match status" value="1"/>
</dbReference>
<dbReference type="PANTHER" id="PTHR10338">
    <property type="entry name" value="INTER-ALPHA-TRYPSIN INHIBITOR HEAVY CHAIN FAMILY MEMBER"/>
    <property type="match status" value="1"/>
</dbReference>
<proteinExistence type="predicted"/>
<evidence type="ECO:0000256" key="2">
    <source>
        <dbReference type="SAM" id="SignalP"/>
    </source>
</evidence>
<accession>A0ABM0M5Z2</accession>
<feature type="domain" description="VWFA" evidence="3">
    <location>
        <begin position="301"/>
        <end position="485"/>
    </location>
</feature>